<feature type="transmembrane region" description="Helical" evidence="7">
    <location>
        <begin position="747"/>
        <end position="765"/>
    </location>
</feature>
<feature type="domain" description="ABC3 transporter permease C-terminal" evidence="8">
    <location>
        <begin position="655"/>
        <end position="772"/>
    </location>
</feature>
<keyword evidence="4 7" id="KW-0812">Transmembrane</keyword>
<evidence type="ECO:0000256" key="4">
    <source>
        <dbReference type="ARBA" id="ARBA00022692"/>
    </source>
</evidence>
<evidence type="ECO:0000256" key="2">
    <source>
        <dbReference type="ARBA" id="ARBA00005236"/>
    </source>
</evidence>
<dbReference type="PANTHER" id="PTHR30489">
    <property type="entry name" value="LIPOPROTEIN-RELEASING SYSTEM TRANSMEMBRANE PROTEIN LOLE"/>
    <property type="match status" value="1"/>
</dbReference>
<evidence type="ECO:0000313" key="10">
    <source>
        <dbReference type="EMBL" id="RYP85865.1"/>
    </source>
</evidence>
<keyword evidence="5 7" id="KW-1133">Transmembrane helix</keyword>
<comment type="subcellular location">
    <subcellularLocation>
        <location evidence="1">Cell membrane</location>
        <topology evidence="1">Multi-pass membrane protein</topology>
    </subcellularLocation>
</comment>
<feature type="transmembrane region" description="Helical" evidence="7">
    <location>
        <begin position="263"/>
        <end position="280"/>
    </location>
</feature>
<dbReference type="PANTHER" id="PTHR30489:SF0">
    <property type="entry name" value="LIPOPROTEIN-RELEASING SYSTEM TRANSMEMBRANE PROTEIN LOLE"/>
    <property type="match status" value="1"/>
</dbReference>
<dbReference type="OrthoDB" id="5183775at2"/>
<organism evidence="10 11">
    <name type="scientific">Nocardioides guangzhouensis</name>
    <dbReference type="NCBI Taxonomy" id="2497878"/>
    <lineage>
        <taxon>Bacteria</taxon>
        <taxon>Bacillati</taxon>
        <taxon>Actinomycetota</taxon>
        <taxon>Actinomycetes</taxon>
        <taxon>Propionibacteriales</taxon>
        <taxon>Nocardioidaceae</taxon>
        <taxon>Nocardioides</taxon>
    </lineage>
</organism>
<keyword evidence="11" id="KW-1185">Reference proteome</keyword>
<accession>A0A4Q4ZDY9</accession>
<name>A0A4Q4ZDY9_9ACTN</name>
<dbReference type="Proteomes" id="UP000295198">
    <property type="component" value="Unassembled WGS sequence"/>
</dbReference>
<feature type="transmembrane region" description="Helical" evidence="7">
    <location>
        <begin position="308"/>
        <end position="331"/>
    </location>
</feature>
<dbReference type="Pfam" id="PF12704">
    <property type="entry name" value="MacB_PCD"/>
    <property type="match status" value="1"/>
</dbReference>
<evidence type="ECO:0000256" key="6">
    <source>
        <dbReference type="ARBA" id="ARBA00023136"/>
    </source>
</evidence>
<keyword evidence="3" id="KW-1003">Cell membrane</keyword>
<evidence type="ECO:0000256" key="3">
    <source>
        <dbReference type="ARBA" id="ARBA00022475"/>
    </source>
</evidence>
<sequence length="782" mass="83294">MVSTVLARKLRRDLWRNRWQFSAAALVIAIGVAVYVGAADAYVNLDESFSRAYAVQRLPDATLSGSGAVALRDEAAGLPGRPVVTVRRQGDVGIRIGDHTLVGRAVGVPTQQQPEVSRLALQSGRLPRRGEVVVEQHLADHFHLEPGDRVALLAPDDWRTFRVSGSALSTEYLWPARSRQEIMTTPEHFGVVFATAPDIRRVVAEPVDQLLLYTADRDRAPALEQAASSLAGERGLLFMSREEQPSYRALREDVDGFGEMARLLPWVFLVAGVLGTYVLLSRLVTSQRAIIGTFAANGFPARTLRRHYLGYGVAAGLLGVVPGLVGGWFVGRWFTNAYTTSLSVPVAVTSLHPRTLLVGAVGAVVAAAAAAWVPAGAAARMSPAEAMRVAPSGGTGGRSLLERAVPPLRRLPARWRMTLRGITRNRRRSAMTVVGVAVSVGLVMTFAGLRDTVDGLIARQFDSIQLQDAEVHVAPGTAPTALGRIRAEPGVAAAEPFARYDVTLTGPQGHLLTLLTAMAPDTTMHRFTDADGNPLVLPDDSVLLGIGARNELGVEVGDPVEVSIAASGQRLTRRLAGFVDEPMSPVAYTSLAGLGDVHSPPSASGVLVRVTSDADAEEVADRLSATPGVVAVLTTDTLEQAMTETFGLYHALVSLMLTFAALMAAALLYNAMSANAAERAVELGTLRAAGMRGGMLGRLVATESMLLVAVAVPLGLAVGAWLADWFLGRYETEGYYWSLTLDPSTPLVVAGTILAVALLVQLPAGRTVRRMDLPRIVRERSL</sequence>
<dbReference type="InterPro" id="IPR051447">
    <property type="entry name" value="Lipoprotein-release_system"/>
</dbReference>
<dbReference type="EMBL" id="SDKM01000014">
    <property type="protein sequence ID" value="RYP85865.1"/>
    <property type="molecule type" value="Genomic_DNA"/>
</dbReference>
<gene>
    <name evidence="10" type="ORF">EKO23_11165</name>
</gene>
<feature type="domain" description="ABC3 transporter permease C-terminal" evidence="8">
    <location>
        <begin position="264"/>
        <end position="383"/>
    </location>
</feature>
<feature type="domain" description="MacB-like periplasmic core" evidence="9">
    <location>
        <begin position="429"/>
        <end position="625"/>
    </location>
</feature>
<reference evidence="10 11" key="1">
    <citation type="submission" date="2019-01" db="EMBL/GenBank/DDBJ databases">
        <title>Nocardioides guangzhouensis sp. nov., an actinobacterium isolated from soil.</title>
        <authorList>
            <person name="Fu Y."/>
            <person name="Cai Y."/>
            <person name="Lin Z."/>
            <person name="Chen P."/>
        </authorList>
    </citation>
    <scope>NUCLEOTIDE SEQUENCE [LARGE SCALE GENOMIC DNA]</scope>
    <source>
        <strain evidence="10 11">130</strain>
    </source>
</reference>
<feature type="transmembrane region" description="Helical" evidence="7">
    <location>
        <begin position="705"/>
        <end position="727"/>
    </location>
</feature>
<evidence type="ECO:0000256" key="1">
    <source>
        <dbReference type="ARBA" id="ARBA00004651"/>
    </source>
</evidence>
<comment type="similarity">
    <text evidence="2">Belongs to the ABC-4 integral membrane protein family. LolC/E subfamily.</text>
</comment>
<feature type="transmembrane region" description="Helical" evidence="7">
    <location>
        <begin position="648"/>
        <end position="669"/>
    </location>
</feature>
<proteinExistence type="inferred from homology"/>
<feature type="transmembrane region" description="Helical" evidence="7">
    <location>
        <begin position="21"/>
        <end position="43"/>
    </location>
</feature>
<evidence type="ECO:0000259" key="9">
    <source>
        <dbReference type="Pfam" id="PF12704"/>
    </source>
</evidence>
<dbReference type="GO" id="GO:0098797">
    <property type="term" value="C:plasma membrane protein complex"/>
    <property type="evidence" value="ECO:0007669"/>
    <property type="project" value="TreeGrafter"/>
</dbReference>
<dbReference type="AlphaFoldDB" id="A0A4Q4ZDY9"/>
<evidence type="ECO:0000256" key="5">
    <source>
        <dbReference type="ARBA" id="ARBA00022989"/>
    </source>
</evidence>
<protein>
    <submittedName>
        <fullName evidence="10">ABC transporter permease</fullName>
    </submittedName>
</protein>
<feature type="transmembrane region" description="Helical" evidence="7">
    <location>
        <begin position="351"/>
        <end position="373"/>
    </location>
</feature>
<dbReference type="Pfam" id="PF02687">
    <property type="entry name" value="FtsX"/>
    <property type="match status" value="2"/>
</dbReference>
<dbReference type="InterPro" id="IPR003838">
    <property type="entry name" value="ABC3_permease_C"/>
</dbReference>
<dbReference type="InterPro" id="IPR025857">
    <property type="entry name" value="MacB_PCD"/>
</dbReference>
<dbReference type="RefSeq" id="WP_134717226.1">
    <property type="nucleotide sequence ID" value="NZ_SDKM01000014.1"/>
</dbReference>
<comment type="caution">
    <text evidence="10">The sequence shown here is derived from an EMBL/GenBank/DDBJ whole genome shotgun (WGS) entry which is preliminary data.</text>
</comment>
<keyword evidence="6 7" id="KW-0472">Membrane</keyword>
<dbReference type="GO" id="GO:0044874">
    <property type="term" value="P:lipoprotein localization to outer membrane"/>
    <property type="evidence" value="ECO:0007669"/>
    <property type="project" value="TreeGrafter"/>
</dbReference>
<feature type="transmembrane region" description="Helical" evidence="7">
    <location>
        <begin position="430"/>
        <end position="449"/>
    </location>
</feature>
<evidence type="ECO:0000256" key="7">
    <source>
        <dbReference type="SAM" id="Phobius"/>
    </source>
</evidence>
<evidence type="ECO:0000313" key="11">
    <source>
        <dbReference type="Proteomes" id="UP000295198"/>
    </source>
</evidence>
<evidence type="ECO:0000259" key="8">
    <source>
        <dbReference type="Pfam" id="PF02687"/>
    </source>
</evidence>